<dbReference type="AlphaFoldDB" id="A0A6H9Q540"/>
<dbReference type="RefSeq" id="WP_130057023.1">
    <property type="nucleotide sequence ID" value="NZ_RCXH01000010.1"/>
</dbReference>
<protein>
    <recommendedName>
        <fullName evidence="4">O-antigen ligase domain-containing protein</fullName>
    </recommendedName>
</protein>
<feature type="transmembrane region" description="Helical" evidence="1">
    <location>
        <begin position="158"/>
        <end position="176"/>
    </location>
</feature>
<organism evidence="2 3">
    <name type="scientific">Bacteroides caccae</name>
    <dbReference type="NCBI Taxonomy" id="47678"/>
    <lineage>
        <taxon>Bacteria</taxon>
        <taxon>Pseudomonadati</taxon>
        <taxon>Bacteroidota</taxon>
        <taxon>Bacteroidia</taxon>
        <taxon>Bacteroidales</taxon>
        <taxon>Bacteroidaceae</taxon>
        <taxon>Bacteroides</taxon>
    </lineage>
</organism>
<accession>A0A6H9Q540</accession>
<feature type="transmembrane region" description="Helical" evidence="1">
    <location>
        <begin position="85"/>
        <end position="103"/>
    </location>
</feature>
<feature type="transmembrane region" description="Helical" evidence="1">
    <location>
        <begin position="36"/>
        <end position="52"/>
    </location>
</feature>
<feature type="transmembrane region" description="Helical" evidence="1">
    <location>
        <begin position="61"/>
        <end position="79"/>
    </location>
</feature>
<feature type="transmembrane region" description="Helical" evidence="1">
    <location>
        <begin position="328"/>
        <end position="347"/>
    </location>
</feature>
<evidence type="ECO:0000313" key="3">
    <source>
        <dbReference type="Proteomes" id="UP000427825"/>
    </source>
</evidence>
<evidence type="ECO:0000313" key="2">
    <source>
        <dbReference type="EMBL" id="KAA5474181.1"/>
    </source>
</evidence>
<comment type="caution">
    <text evidence="2">The sequence shown here is derived from an EMBL/GenBank/DDBJ whole genome shotgun (WGS) entry which is preliminary data.</text>
</comment>
<feature type="transmembrane region" description="Helical" evidence="1">
    <location>
        <begin position="115"/>
        <end position="138"/>
    </location>
</feature>
<sequence length="407" mass="45473">MIENTANKKISSIFLIAVVFYIWHMTIPALGYKTPTVLFIGCVLLLYAYIFAKNRIINNDIGLIFSILGLYFLALVYSGTTNLAIKIYQILQMGLYPLLILYVAKYGNERQVRFLLGAVIGSYVFTSITTYAGCIIYPGAARTLALPEEEMGADVFALYKMANIGNLTFTYSLVLLIPQLIFLIKSRIVKRLISIAMLVVLVMTILKTEYTTALLLMAISFLLFFMPIHITRKHILGLIVVAGIIFIFSKLFISDLLIGISSSVGSETMAARLNDLGMLLKNGMTSADEGDIGSRMELYKMSIQSFLESPLCGGIKSIGGHSLFFDSLGRFGLLGLAAFIISYKKIWNEFYKPFSVAPYYGYLLFSFILVIVMAILNPKDNLGVITFTIPLFALFYNQQYESSLDRQ</sequence>
<reference evidence="2 3" key="1">
    <citation type="journal article" date="2019" name="Nat. Med.">
        <title>A library of human gut bacterial isolates paired with longitudinal multiomics data enables mechanistic microbiome research.</title>
        <authorList>
            <person name="Poyet M."/>
            <person name="Groussin M."/>
            <person name="Gibbons S.M."/>
            <person name="Avila-Pacheco J."/>
            <person name="Jiang X."/>
            <person name="Kearney S.M."/>
            <person name="Perrotta A.R."/>
            <person name="Berdy B."/>
            <person name="Zhao S."/>
            <person name="Lieberman T.D."/>
            <person name="Swanson P.K."/>
            <person name="Smith M."/>
            <person name="Roesemann S."/>
            <person name="Alexander J.E."/>
            <person name="Rich S.A."/>
            <person name="Livny J."/>
            <person name="Vlamakis H."/>
            <person name="Clish C."/>
            <person name="Bullock K."/>
            <person name="Deik A."/>
            <person name="Scott J."/>
            <person name="Pierce K.A."/>
            <person name="Xavier R.J."/>
            <person name="Alm E.J."/>
        </authorList>
    </citation>
    <scope>NUCLEOTIDE SEQUENCE [LARGE SCALE GENOMIC DNA]</scope>
    <source>
        <strain evidence="2 3">BIOML-A25</strain>
    </source>
</reference>
<keyword evidence="1" id="KW-0812">Transmembrane</keyword>
<evidence type="ECO:0008006" key="4">
    <source>
        <dbReference type="Google" id="ProtNLM"/>
    </source>
</evidence>
<dbReference type="EMBL" id="VVYJ01000010">
    <property type="protein sequence ID" value="KAA5474181.1"/>
    <property type="molecule type" value="Genomic_DNA"/>
</dbReference>
<feature type="transmembrane region" description="Helical" evidence="1">
    <location>
        <begin position="188"/>
        <end position="206"/>
    </location>
</feature>
<name>A0A6H9Q540_9BACE</name>
<feature type="transmembrane region" description="Helical" evidence="1">
    <location>
        <begin position="12"/>
        <end position="30"/>
    </location>
</feature>
<feature type="transmembrane region" description="Helical" evidence="1">
    <location>
        <begin position="212"/>
        <end position="228"/>
    </location>
</feature>
<keyword evidence="1" id="KW-1133">Transmembrane helix</keyword>
<dbReference type="Proteomes" id="UP000427825">
    <property type="component" value="Unassembled WGS sequence"/>
</dbReference>
<keyword evidence="1" id="KW-0472">Membrane</keyword>
<evidence type="ECO:0000256" key="1">
    <source>
        <dbReference type="SAM" id="Phobius"/>
    </source>
</evidence>
<proteinExistence type="predicted"/>
<feature type="transmembrane region" description="Helical" evidence="1">
    <location>
        <begin position="235"/>
        <end position="253"/>
    </location>
</feature>
<gene>
    <name evidence="2" type="ORF">F2Y39_16450</name>
</gene>
<feature type="transmembrane region" description="Helical" evidence="1">
    <location>
        <begin position="359"/>
        <end position="376"/>
    </location>
</feature>
<feature type="transmembrane region" description="Helical" evidence="1">
    <location>
        <begin position="382"/>
        <end position="398"/>
    </location>
</feature>